<organism evidence="1 2">
    <name type="scientific">Sphingobacterium spiritivorum ATCC 33300</name>
    <dbReference type="NCBI Taxonomy" id="525372"/>
    <lineage>
        <taxon>Bacteria</taxon>
        <taxon>Pseudomonadati</taxon>
        <taxon>Bacteroidota</taxon>
        <taxon>Sphingobacteriia</taxon>
        <taxon>Sphingobacteriales</taxon>
        <taxon>Sphingobacteriaceae</taxon>
        <taxon>Sphingobacterium</taxon>
    </lineage>
</organism>
<sequence length="47" mass="5532">MKDKKKCQALIENEFATLSSDKKVFFDQLGLKATQDKIWELCYIYSL</sequence>
<proteinExistence type="predicted"/>
<name>C2G4W5_SPHSI</name>
<dbReference type="HOGENOM" id="CLU_3173335_0_0_10"/>
<evidence type="ECO:0000313" key="1">
    <source>
        <dbReference type="EMBL" id="EEI89716.1"/>
    </source>
</evidence>
<accession>C2G4W5</accession>
<dbReference type="AlphaFoldDB" id="C2G4W5"/>
<protein>
    <submittedName>
        <fullName evidence="1">Uncharacterized protein</fullName>
    </submittedName>
</protein>
<gene>
    <name evidence="1" type="ORF">HMPREF0765_4621</name>
</gene>
<dbReference type="EMBL" id="ACHB01000100">
    <property type="protein sequence ID" value="EEI89716.1"/>
    <property type="molecule type" value="Genomic_DNA"/>
</dbReference>
<comment type="caution">
    <text evidence="1">The sequence shown here is derived from an EMBL/GenBank/DDBJ whole genome shotgun (WGS) entry which is preliminary data.</text>
</comment>
<evidence type="ECO:0000313" key="2">
    <source>
        <dbReference type="Proteomes" id="UP000006241"/>
    </source>
</evidence>
<dbReference type="Proteomes" id="UP000006241">
    <property type="component" value="Unassembled WGS sequence"/>
</dbReference>
<reference evidence="1 2" key="1">
    <citation type="submission" date="2009-01" db="EMBL/GenBank/DDBJ databases">
        <authorList>
            <person name="Qin X."/>
            <person name="Bachman B."/>
            <person name="Battles P."/>
            <person name="Bell A."/>
            <person name="Bess C."/>
            <person name="Bickham C."/>
            <person name="Chaboub L."/>
            <person name="Chen D."/>
            <person name="Coyle M."/>
            <person name="Deiros D.R."/>
            <person name="Dinh H."/>
            <person name="Forbes L."/>
            <person name="Fowler G."/>
            <person name="Francisco L."/>
            <person name="Fu Q."/>
            <person name="Gubbala S."/>
            <person name="Hale W."/>
            <person name="Han Y."/>
            <person name="Hemphill L."/>
            <person name="Highlander S.K."/>
            <person name="Hirani K."/>
            <person name="Hogues M."/>
            <person name="Jackson L."/>
            <person name="Jakkamsetti A."/>
            <person name="Javaid M."/>
            <person name="Jiang H."/>
            <person name="Korchina V."/>
            <person name="Kovar C."/>
            <person name="Lara F."/>
            <person name="Lee S."/>
            <person name="Mata R."/>
            <person name="Mathew T."/>
            <person name="Moen C."/>
            <person name="Morales K."/>
            <person name="Munidasa M."/>
            <person name="Nazareth L."/>
            <person name="Ngo R."/>
            <person name="Nguyen L."/>
            <person name="Okwuonu G."/>
            <person name="Ongeri F."/>
            <person name="Patil S."/>
            <person name="Petrosino J."/>
            <person name="Pham C."/>
            <person name="Pham P."/>
            <person name="Pu L.-L."/>
            <person name="Puazo M."/>
            <person name="Raj R."/>
            <person name="Reid J."/>
            <person name="Rouhana J."/>
            <person name="Saada N."/>
            <person name="Shang Y."/>
            <person name="Simmons D."/>
            <person name="Thornton R."/>
            <person name="Warren J."/>
            <person name="Weissenberger G."/>
            <person name="Zhang J."/>
            <person name="Zhang L."/>
            <person name="Zhou C."/>
            <person name="Zhu D."/>
            <person name="Muzny D."/>
            <person name="Worley K."/>
            <person name="Gibbs R."/>
        </authorList>
    </citation>
    <scope>NUCLEOTIDE SEQUENCE [LARGE SCALE GENOMIC DNA]</scope>
    <source>
        <strain evidence="1 2">ATCC 33300</strain>
    </source>
</reference>